<dbReference type="InterPro" id="IPR045316">
    <property type="entry name" value="Msc2-like"/>
</dbReference>
<evidence type="ECO:0000313" key="3">
    <source>
        <dbReference type="Proteomes" id="UP001234989"/>
    </source>
</evidence>
<dbReference type="PANTHER" id="PTHR45755">
    <property type="match status" value="1"/>
</dbReference>
<proteinExistence type="predicted"/>
<accession>A0AAF0THA1</accession>
<keyword evidence="3" id="KW-1185">Reference proteome</keyword>
<dbReference type="AlphaFoldDB" id="A0AAF0THA1"/>
<dbReference type="GO" id="GO:0006882">
    <property type="term" value="P:intracellular zinc ion homeostasis"/>
    <property type="evidence" value="ECO:0007669"/>
    <property type="project" value="InterPro"/>
</dbReference>
<name>A0AAF0THA1_SOLVR</name>
<evidence type="ECO:0000256" key="1">
    <source>
        <dbReference type="ARBA" id="ARBA00022448"/>
    </source>
</evidence>
<sequence length="162" mass="18534">MDRLGDLWHPTKLDVGWMFLICYMHDSLILCDAEVEHLIHQTDRTVFEAVSGLHVHRRKSLLFSVTVMPQLYRLAGTLAYEIGSLPTRYLGLASEIWDGVSSREDVSEVSQARFWELVPGHVIGSISLQVKEGVDDRPILQYVHDLYHELGIQDLTVQIDYT</sequence>
<gene>
    <name evidence="2" type="ORF">MTR67_012726</name>
</gene>
<evidence type="ECO:0000313" key="2">
    <source>
        <dbReference type="EMBL" id="WMV19341.1"/>
    </source>
</evidence>
<organism evidence="2 3">
    <name type="scientific">Solanum verrucosum</name>
    <dbReference type="NCBI Taxonomy" id="315347"/>
    <lineage>
        <taxon>Eukaryota</taxon>
        <taxon>Viridiplantae</taxon>
        <taxon>Streptophyta</taxon>
        <taxon>Embryophyta</taxon>
        <taxon>Tracheophyta</taxon>
        <taxon>Spermatophyta</taxon>
        <taxon>Magnoliopsida</taxon>
        <taxon>eudicotyledons</taxon>
        <taxon>Gunneridae</taxon>
        <taxon>Pentapetalae</taxon>
        <taxon>asterids</taxon>
        <taxon>lamiids</taxon>
        <taxon>Solanales</taxon>
        <taxon>Solanaceae</taxon>
        <taxon>Solanoideae</taxon>
        <taxon>Solaneae</taxon>
        <taxon>Solanum</taxon>
    </lineage>
</organism>
<protein>
    <submittedName>
        <fullName evidence="2">Uncharacterized protein</fullName>
    </submittedName>
</protein>
<dbReference type="PANTHER" id="PTHR45755:SF3">
    <property type="entry name" value="METAL TOLERANCE PROTEIN C2"/>
    <property type="match status" value="1"/>
</dbReference>
<dbReference type="GO" id="GO:0005794">
    <property type="term" value="C:Golgi apparatus"/>
    <property type="evidence" value="ECO:0007669"/>
    <property type="project" value="TreeGrafter"/>
</dbReference>
<dbReference type="Proteomes" id="UP001234989">
    <property type="component" value="Chromosome 3"/>
</dbReference>
<keyword evidence="1" id="KW-0813">Transport</keyword>
<dbReference type="GO" id="GO:0005385">
    <property type="term" value="F:zinc ion transmembrane transporter activity"/>
    <property type="evidence" value="ECO:0007669"/>
    <property type="project" value="InterPro"/>
</dbReference>
<reference evidence="2" key="1">
    <citation type="submission" date="2023-08" db="EMBL/GenBank/DDBJ databases">
        <title>A de novo genome assembly of Solanum verrucosum Schlechtendal, a Mexican diploid species geographically isolated from the other diploid A-genome species in potato relatives.</title>
        <authorList>
            <person name="Hosaka K."/>
        </authorList>
    </citation>
    <scope>NUCLEOTIDE SEQUENCE</scope>
    <source>
        <tissue evidence="2">Young leaves</tissue>
    </source>
</reference>
<dbReference type="EMBL" id="CP133614">
    <property type="protein sequence ID" value="WMV19341.1"/>
    <property type="molecule type" value="Genomic_DNA"/>
</dbReference>